<dbReference type="InterPro" id="IPR036264">
    <property type="entry name" value="Bact_exopeptidase_dim_dom"/>
</dbReference>
<dbReference type="InterPro" id="IPR010158">
    <property type="entry name" value="Amidase_Cbmase"/>
</dbReference>
<dbReference type="SUPFAM" id="SSF53187">
    <property type="entry name" value="Zn-dependent exopeptidases"/>
    <property type="match status" value="1"/>
</dbReference>
<keyword evidence="1" id="KW-0378">Hydrolase</keyword>
<dbReference type="AlphaFoldDB" id="X1AP02"/>
<protein>
    <recommendedName>
        <fullName evidence="3">Peptidase M20 dimerisation domain-containing protein</fullName>
    </recommendedName>
</protein>
<dbReference type="GO" id="GO:0016813">
    <property type="term" value="F:hydrolase activity, acting on carbon-nitrogen (but not peptide) bonds, in linear amidines"/>
    <property type="evidence" value="ECO:0007669"/>
    <property type="project" value="InterPro"/>
</dbReference>
<dbReference type="EMBL" id="BART01004462">
    <property type="protein sequence ID" value="GAG71137.1"/>
    <property type="molecule type" value="Genomic_DNA"/>
</dbReference>
<dbReference type="PANTHER" id="PTHR32494">
    <property type="entry name" value="ALLANTOATE DEIMINASE-RELATED"/>
    <property type="match status" value="1"/>
</dbReference>
<dbReference type="PANTHER" id="PTHR32494:SF5">
    <property type="entry name" value="ALLANTOATE AMIDOHYDROLASE"/>
    <property type="match status" value="1"/>
</dbReference>
<dbReference type="SUPFAM" id="SSF55031">
    <property type="entry name" value="Bacterial exopeptidase dimerisation domain"/>
    <property type="match status" value="1"/>
</dbReference>
<evidence type="ECO:0000256" key="1">
    <source>
        <dbReference type="ARBA" id="ARBA00022801"/>
    </source>
</evidence>
<comment type="caution">
    <text evidence="2">The sequence shown here is derived from an EMBL/GenBank/DDBJ whole genome shotgun (WGS) entry which is preliminary data.</text>
</comment>
<organism evidence="2">
    <name type="scientific">marine sediment metagenome</name>
    <dbReference type="NCBI Taxonomy" id="412755"/>
    <lineage>
        <taxon>unclassified sequences</taxon>
        <taxon>metagenomes</taxon>
        <taxon>ecological metagenomes</taxon>
    </lineage>
</organism>
<feature type="non-terminal residue" evidence="2">
    <location>
        <position position="1"/>
    </location>
</feature>
<accession>X1AP02</accession>
<evidence type="ECO:0008006" key="3">
    <source>
        <dbReference type="Google" id="ProtNLM"/>
    </source>
</evidence>
<proteinExistence type="predicted"/>
<name>X1AP02_9ZZZZ</name>
<reference evidence="2" key="1">
    <citation type="journal article" date="2014" name="Front. Microbiol.">
        <title>High frequency of phylogenetically diverse reductive dehalogenase-homologous genes in deep subseafloor sedimentary metagenomes.</title>
        <authorList>
            <person name="Kawai M."/>
            <person name="Futagami T."/>
            <person name="Toyoda A."/>
            <person name="Takaki Y."/>
            <person name="Nishi S."/>
            <person name="Hori S."/>
            <person name="Arai W."/>
            <person name="Tsubouchi T."/>
            <person name="Morono Y."/>
            <person name="Uchiyama I."/>
            <person name="Ito T."/>
            <person name="Fujiyama A."/>
            <person name="Inagaki F."/>
            <person name="Takami H."/>
        </authorList>
    </citation>
    <scope>NUCLEOTIDE SEQUENCE</scope>
    <source>
        <strain evidence="2">Expedition CK06-06</strain>
    </source>
</reference>
<dbReference type="Gene3D" id="3.30.70.360">
    <property type="match status" value="1"/>
</dbReference>
<sequence length="189" mass="21433">ADHAGITPMDLRLDALVGVANFLKKLPSLALNISKYARATVGIISLKPAMTNVVPEKVKIFIDLREVDEGRLLKLEQVVKERLFKLDNEGYQVKVDRVFYDKPTSMDAGLARMAEETARGRNISYLRMNSGAGHDAQVFGRLIPALMLFSSNIPFRIKLFSFFISFTPVVSSDLLFYKRFLQEILFMRQ</sequence>
<gene>
    <name evidence="2" type="ORF">S01H4_11178</name>
</gene>
<evidence type="ECO:0000313" key="2">
    <source>
        <dbReference type="EMBL" id="GAG71137.1"/>
    </source>
</evidence>